<dbReference type="Proteomes" id="UP001596145">
    <property type="component" value="Unassembled WGS sequence"/>
</dbReference>
<dbReference type="AlphaFoldDB" id="A0ABD5QTD3"/>
<protein>
    <submittedName>
        <fullName evidence="2">Uncharacterized protein</fullName>
    </submittedName>
</protein>
<reference evidence="2 3" key="1">
    <citation type="journal article" date="2019" name="Int. J. Syst. Evol. Microbiol.">
        <title>The Global Catalogue of Microorganisms (GCM) 10K type strain sequencing project: providing services to taxonomists for standard genome sequencing and annotation.</title>
        <authorList>
            <consortium name="The Broad Institute Genomics Platform"/>
            <consortium name="The Broad Institute Genome Sequencing Center for Infectious Disease"/>
            <person name="Wu L."/>
            <person name="Ma J."/>
        </authorList>
    </citation>
    <scope>NUCLEOTIDE SEQUENCE [LARGE SCALE GENOMIC DNA]</scope>
    <source>
        <strain evidence="2 3">CGMCC 1.16026</strain>
    </source>
</reference>
<evidence type="ECO:0000313" key="3">
    <source>
        <dbReference type="Proteomes" id="UP001596145"/>
    </source>
</evidence>
<keyword evidence="3" id="KW-1185">Reference proteome</keyword>
<proteinExistence type="predicted"/>
<gene>
    <name evidence="2" type="ORF">ACFPJA_12115</name>
</gene>
<name>A0ABD5QTD3_9EURY</name>
<evidence type="ECO:0000256" key="1">
    <source>
        <dbReference type="SAM" id="MobiDB-lite"/>
    </source>
</evidence>
<comment type="caution">
    <text evidence="2">The sequence shown here is derived from an EMBL/GenBank/DDBJ whole genome shotgun (WGS) entry which is preliminary data.</text>
</comment>
<feature type="region of interest" description="Disordered" evidence="1">
    <location>
        <begin position="1"/>
        <end position="92"/>
    </location>
</feature>
<dbReference type="InterPro" id="IPR055923">
    <property type="entry name" value="DUF7500"/>
</dbReference>
<dbReference type="RefSeq" id="WP_122106559.1">
    <property type="nucleotide sequence ID" value="NZ_JBHSKV010000017.1"/>
</dbReference>
<dbReference type="EMBL" id="JBHSKV010000017">
    <property type="protein sequence ID" value="MFC5135458.1"/>
    <property type="molecule type" value="Genomic_DNA"/>
</dbReference>
<feature type="compositionally biased region" description="Polar residues" evidence="1">
    <location>
        <begin position="57"/>
        <end position="66"/>
    </location>
</feature>
<organism evidence="2 3">
    <name type="scientific">Halorubrum glutamatedens</name>
    <dbReference type="NCBI Taxonomy" id="2707018"/>
    <lineage>
        <taxon>Archaea</taxon>
        <taxon>Methanobacteriati</taxon>
        <taxon>Methanobacteriota</taxon>
        <taxon>Stenosarchaea group</taxon>
        <taxon>Halobacteria</taxon>
        <taxon>Halobacteriales</taxon>
        <taxon>Haloferacaceae</taxon>
        <taxon>Halorubrum</taxon>
    </lineage>
</organism>
<dbReference type="Pfam" id="PF24332">
    <property type="entry name" value="DUF7500"/>
    <property type="match status" value="1"/>
</dbReference>
<accession>A0ABD5QTD3</accession>
<sequence length="208" mass="21617">MSDHDAPPADPDDLDFTDDESVVEIGQGRYVVGTDGRPNVRRRSRASAPDPEPVNGSGFQSATNPSPAAEREPVAGDRGGAGGTSSAGEGDVDRRAVSRWLANSFDDDGFDYGVDMTLHAKGSTARNRMVSNDVTATFDNTLSWFVANAGPGTDPAEALGLLLVAADSPVDVPPVAIKRFAASQGLSANDSIADLIRAAEDAGGFRIE</sequence>
<feature type="compositionally biased region" description="Acidic residues" evidence="1">
    <location>
        <begin position="10"/>
        <end position="22"/>
    </location>
</feature>
<evidence type="ECO:0000313" key="2">
    <source>
        <dbReference type="EMBL" id="MFC5135458.1"/>
    </source>
</evidence>